<dbReference type="PROSITE" id="PS50216">
    <property type="entry name" value="DHHC"/>
    <property type="match status" value="1"/>
</dbReference>
<evidence type="ECO:0000256" key="9">
    <source>
        <dbReference type="ARBA" id="ARBA00038298"/>
    </source>
</evidence>
<feature type="region of interest" description="Disordered" evidence="12">
    <location>
        <begin position="616"/>
        <end position="641"/>
    </location>
</feature>
<feature type="compositionally biased region" description="Polar residues" evidence="12">
    <location>
        <begin position="315"/>
        <end position="335"/>
    </location>
</feature>
<feature type="transmembrane region" description="Helical" evidence="11">
    <location>
        <begin position="476"/>
        <end position="499"/>
    </location>
</feature>
<proteinExistence type="inferred from homology"/>
<name>R9PDD0_PSEHS</name>
<dbReference type="Pfam" id="PF01529">
    <property type="entry name" value="DHHC"/>
    <property type="match status" value="1"/>
</dbReference>
<evidence type="ECO:0000259" key="13">
    <source>
        <dbReference type="Pfam" id="PF01529"/>
    </source>
</evidence>
<evidence type="ECO:0000256" key="4">
    <source>
        <dbReference type="ARBA" id="ARBA00022989"/>
    </source>
</evidence>
<feature type="region of interest" description="Disordered" evidence="12">
    <location>
        <begin position="217"/>
        <end position="335"/>
    </location>
</feature>
<feature type="compositionally biased region" description="Basic and acidic residues" evidence="12">
    <location>
        <begin position="257"/>
        <end position="267"/>
    </location>
</feature>
<evidence type="ECO:0000256" key="11">
    <source>
        <dbReference type="RuleBase" id="RU079119"/>
    </source>
</evidence>
<reference evidence="15" key="1">
    <citation type="journal article" date="2013" name="Genome Announc.">
        <title>Draft genome sequence of the basidiomycetous yeast-like fungus Pseudozyma hubeiensis SY62, which produces an abundant amount of the biosurfactant mannosylerythritol lipids.</title>
        <authorList>
            <person name="Konishi M."/>
            <person name="Hatada Y."/>
            <person name="Horiuchi J."/>
        </authorList>
    </citation>
    <scope>NUCLEOTIDE SEQUENCE [LARGE SCALE GENOMIC DNA]</scope>
    <source>
        <strain evidence="15">SY62</strain>
    </source>
</reference>
<keyword evidence="3 11" id="KW-0812">Transmembrane</keyword>
<dbReference type="PANTHER" id="PTHR22883:SF23">
    <property type="entry name" value="PALMITOYLTRANSFERASE ZDHHC6"/>
    <property type="match status" value="1"/>
</dbReference>
<sequence length="692" mass="75326">MTTAQTRSEGEDRTTSVVSTSSHTHVDFHDGQSQPLNSKTAVSHTAEAKEEPHQADVLPDAVAAPAPLHIPVTAHVGQANTNRQSGAADRPPPPKCLQSCIESIETCTQNVVRFNERMELNRAQAEASRQENGDPLVARKAIIPSVFVILSWVFLAYVWRLCSRLIQQNAQGMALGTRQEGIGLLVGFVILWLMAVWSYVVVISKGPGLVKDYVSESGPPAATAAQEEPWNGAQRSPQQPLQNVTQPMPIPGQSHQNSDESAMHRENASAPAASTSLPYPSFNADLERFGGNRASSDSMRVLPGSVEPKHISQPAELSQSQYGSRDAIAQQTETADTSVAYVERQLDAQVPPVTANAEPSDAAADPQLPGVVGPLAAAAVAEGQGMQEGAQDLEAATSGTSPAAHGNATASGWAPPQRRPTNDPPPLSASALYCHRCRLVKPPRAHHCRRCGVCVLKMDHHCPWVGGCVGAHNQRFFYIFVFWVTLLELYTLITTAIFFHRGVKSLGSSQWKVDGVLISLFPICAIFLIFTGALLGTHTWLMGHNMTTIEHVGISKTQGRERMLVERWFAMQKQTGLKGVKARRNMVREWDAEWGGLTNEGNRWWLGGEYELHLQQQADGAQEKSEHTASHPAKPGKGSFRTNVEQALGSSAVLWFVPLGTHPNEGLHFPMNPRFGEGGVQRKRQDWPPALR</sequence>
<feature type="region of interest" description="Disordered" evidence="12">
    <location>
        <begin position="668"/>
        <end position="692"/>
    </location>
</feature>
<keyword evidence="4 11" id="KW-1133">Transmembrane helix</keyword>
<dbReference type="EC" id="2.3.1.225" evidence="11"/>
<feature type="compositionally biased region" description="Polar residues" evidence="12">
    <location>
        <begin position="31"/>
        <end position="43"/>
    </location>
</feature>
<evidence type="ECO:0000256" key="3">
    <source>
        <dbReference type="ARBA" id="ARBA00022692"/>
    </source>
</evidence>
<evidence type="ECO:0000256" key="7">
    <source>
        <dbReference type="ARBA" id="ARBA00023288"/>
    </source>
</evidence>
<feature type="transmembrane region" description="Helical" evidence="11">
    <location>
        <begin position="141"/>
        <end position="162"/>
    </location>
</feature>
<dbReference type="InterPro" id="IPR001594">
    <property type="entry name" value="Palmitoyltrfase_DHHC"/>
</dbReference>
<evidence type="ECO:0000256" key="1">
    <source>
        <dbReference type="ARBA" id="ARBA00004141"/>
    </source>
</evidence>
<dbReference type="eggNOG" id="KOG1315">
    <property type="taxonomic scope" value="Eukaryota"/>
</dbReference>
<feature type="compositionally biased region" description="Polar residues" evidence="12">
    <location>
        <begin position="233"/>
        <end position="246"/>
    </location>
</feature>
<gene>
    <name evidence="14" type="ORF">PHSY_003695</name>
</gene>
<keyword evidence="6" id="KW-0564">Palmitate</keyword>
<dbReference type="GO" id="GO:0006612">
    <property type="term" value="P:protein targeting to membrane"/>
    <property type="evidence" value="ECO:0007669"/>
    <property type="project" value="TreeGrafter"/>
</dbReference>
<evidence type="ECO:0000256" key="8">
    <source>
        <dbReference type="ARBA" id="ARBA00023315"/>
    </source>
</evidence>
<evidence type="ECO:0000256" key="5">
    <source>
        <dbReference type="ARBA" id="ARBA00023136"/>
    </source>
</evidence>
<comment type="catalytic activity">
    <reaction evidence="10 11">
        <text>L-cysteinyl-[protein] + hexadecanoyl-CoA = S-hexadecanoyl-L-cysteinyl-[protein] + CoA</text>
        <dbReference type="Rhea" id="RHEA:36683"/>
        <dbReference type="Rhea" id="RHEA-COMP:10131"/>
        <dbReference type="Rhea" id="RHEA-COMP:11032"/>
        <dbReference type="ChEBI" id="CHEBI:29950"/>
        <dbReference type="ChEBI" id="CHEBI:57287"/>
        <dbReference type="ChEBI" id="CHEBI:57379"/>
        <dbReference type="ChEBI" id="CHEBI:74151"/>
        <dbReference type="EC" id="2.3.1.225"/>
    </reaction>
</comment>
<comment type="similarity">
    <text evidence="9">Belongs to the DHHC palmitoyltransferase family. PFA5 subfamily.</text>
</comment>
<evidence type="ECO:0000256" key="2">
    <source>
        <dbReference type="ARBA" id="ARBA00022679"/>
    </source>
</evidence>
<organism evidence="14 15">
    <name type="scientific">Pseudozyma hubeiensis (strain SY62)</name>
    <name type="common">Yeast</name>
    <dbReference type="NCBI Taxonomy" id="1305764"/>
    <lineage>
        <taxon>Eukaryota</taxon>
        <taxon>Fungi</taxon>
        <taxon>Dikarya</taxon>
        <taxon>Basidiomycota</taxon>
        <taxon>Ustilaginomycotina</taxon>
        <taxon>Ustilaginomycetes</taxon>
        <taxon>Ustilaginales</taxon>
        <taxon>Ustilaginaceae</taxon>
        <taxon>Pseudozyma</taxon>
    </lineage>
</organism>
<keyword evidence="5 11" id="KW-0472">Membrane</keyword>
<dbReference type="RefSeq" id="XP_012189702.1">
    <property type="nucleotide sequence ID" value="XM_012334312.1"/>
</dbReference>
<dbReference type="PANTHER" id="PTHR22883">
    <property type="entry name" value="ZINC FINGER DHHC DOMAIN CONTAINING PROTEIN"/>
    <property type="match status" value="1"/>
</dbReference>
<feature type="region of interest" description="Disordered" evidence="12">
    <location>
        <begin position="1"/>
        <end position="54"/>
    </location>
</feature>
<dbReference type="EMBL" id="DF238801">
    <property type="protein sequence ID" value="GAC96115.1"/>
    <property type="molecule type" value="Genomic_DNA"/>
</dbReference>
<dbReference type="GeneID" id="24108981"/>
<keyword evidence="7" id="KW-0449">Lipoprotein</keyword>
<feature type="transmembrane region" description="Helical" evidence="11">
    <location>
        <begin position="520"/>
        <end position="541"/>
    </location>
</feature>
<evidence type="ECO:0000256" key="12">
    <source>
        <dbReference type="SAM" id="MobiDB-lite"/>
    </source>
</evidence>
<feature type="transmembrane region" description="Helical" evidence="11">
    <location>
        <begin position="182"/>
        <end position="202"/>
    </location>
</feature>
<comment type="subcellular location">
    <subcellularLocation>
        <location evidence="1">Membrane</location>
        <topology evidence="1">Multi-pass membrane protein</topology>
    </subcellularLocation>
</comment>
<evidence type="ECO:0000313" key="14">
    <source>
        <dbReference type="EMBL" id="GAC96115.1"/>
    </source>
</evidence>
<dbReference type="OrthoDB" id="1436450at2759"/>
<feature type="domain" description="Palmitoyltransferase DHHC" evidence="13">
    <location>
        <begin position="431"/>
        <end position="552"/>
    </location>
</feature>
<dbReference type="GO" id="GO:0016020">
    <property type="term" value="C:membrane"/>
    <property type="evidence" value="ECO:0007669"/>
    <property type="project" value="UniProtKB-SubCell"/>
</dbReference>
<dbReference type="GO" id="GO:0005783">
    <property type="term" value="C:endoplasmic reticulum"/>
    <property type="evidence" value="ECO:0007669"/>
    <property type="project" value="TreeGrafter"/>
</dbReference>
<keyword evidence="15" id="KW-1185">Reference proteome</keyword>
<protein>
    <recommendedName>
        <fullName evidence="11">Palmitoyltransferase</fullName>
        <ecNumber evidence="11">2.3.1.225</ecNumber>
    </recommendedName>
</protein>
<accession>R9PDD0</accession>
<keyword evidence="8 11" id="KW-0012">Acyltransferase</keyword>
<evidence type="ECO:0000256" key="10">
    <source>
        <dbReference type="ARBA" id="ARBA00048048"/>
    </source>
</evidence>
<dbReference type="HOGENOM" id="CLU_023534_0_0_1"/>
<dbReference type="GO" id="GO:0005794">
    <property type="term" value="C:Golgi apparatus"/>
    <property type="evidence" value="ECO:0007669"/>
    <property type="project" value="TreeGrafter"/>
</dbReference>
<dbReference type="GO" id="GO:0019706">
    <property type="term" value="F:protein-cysteine S-palmitoyltransferase activity"/>
    <property type="evidence" value="ECO:0007669"/>
    <property type="project" value="UniProtKB-EC"/>
</dbReference>
<comment type="domain">
    <text evidence="11">The DHHC domain is required for palmitoyltransferase activity.</text>
</comment>
<evidence type="ECO:0000313" key="15">
    <source>
        <dbReference type="Proteomes" id="UP000014071"/>
    </source>
</evidence>
<evidence type="ECO:0000256" key="6">
    <source>
        <dbReference type="ARBA" id="ARBA00023139"/>
    </source>
</evidence>
<dbReference type="STRING" id="1305764.R9PDD0"/>
<keyword evidence="2 11" id="KW-0808">Transferase</keyword>
<feature type="region of interest" description="Disordered" evidence="12">
    <location>
        <begin position="389"/>
        <end position="425"/>
    </location>
</feature>
<dbReference type="AlphaFoldDB" id="R9PDD0"/>
<dbReference type="InterPro" id="IPR039859">
    <property type="entry name" value="PFA4/ZDH16/20/ERF2-like"/>
</dbReference>
<dbReference type="Proteomes" id="UP000014071">
    <property type="component" value="Unassembled WGS sequence"/>
</dbReference>